<dbReference type="PANTHER" id="PTHR43261:SF1">
    <property type="entry name" value="RIBOSOME-RELEASING FACTOR 2, MITOCHONDRIAL"/>
    <property type="match status" value="1"/>
</dbReference>
<evidence type="ECO:0000313" key="10">
    <source>
        <dbReference type="Proteomes" id="UP000608420"/>
    </source>
</evidence>
<dbReference type="InterPro" id="IPR035649">
    <property type="entry name" value="EFG_V"/>
</dbReference>
<evidence type="ECO:0000256" key="4">
    <source>
        <dbReference type="ARBA" id="ARBA00022768"/>
    </source>
</evidence>
<evidence type="ECO:0000313" key="9">
    <source>
        <dbReference type="EMBL" id="GGG10799.1"/>
    </source>
</evidence>
<organism evidence="9 10">
    <name type="scientific">Paenibacillus aceti</name>
    <dbReference type="NCBI Taxonomy" id="1820010"/>
    <lineage>
        <taxon>Bacteria</taxon>
        <taxon>Bacillati</taxon>
        <taxon>Bacillota</taxon>
        <taxon>Bacilli</taxon>
        <taxon>Bacillales</taxon>
        <taxon>Paenibacillaceae</taxon>
        <taxon>Paenibacillus</taxon>
    </lineage>
</organism>
<dbReference type="RefSeq" id="WP_120463625.1">
    <property type="nucleotide sequence ID" value="NZ_BMIW01000030.1"/>
</dbReference>
<dbReference type="InterPro" id="IPR004540">
    <property type="entry name" value="Transl_elong_EFG/EF2"/>
</dbReference>
<evidence type="ECO:0000256" key="1">
    <source>
        <dbReference type="ARBA" id="ARBA00005870"/>
    </source>
</evidence>
<dbReference type="InterPro" id="IPR005225">
    <property type="entry name" value="Small_GTP-bd"/>
</dbReference>
<evidence type="ECO:0000256" key="6">
    <source>
        <dbReference type="ARBA" id="ARBA00023134"/>
    </source>
</evidence>
<protein>
    <recommendedName>
        <fullName evidence="2 7">Elongation factor G</fullName>
        <shortName evidence="7">EF-G</shortName>
    </recommendedName>
</protein>
<dbReference type="PROSITE" id="PS00301">
    <property type="entry name" value="G_TR_1"/>
    <property type="match status" value="1"/>
</dbReference>
<dbReference type="GO" id="GO:0003746">
    <property type="term" value="F:translation elongation factor activity"/>
    <property type="evidence" value="ECO:0007669"/>
    <property type="project" value="UniProtKB-KW"/>
</dbReference>
<comment type="similarity">
    <text evidence="1 7">Belongs to the TRAFAC class translation factor GTPase superfamily. Classic translation factor GTPase family. EF-G/EF-2 subfamily.</text>
</comment>
<dbReference type="InterPro" id="IPR000640">
    <property type="entry name" value="EFG_V-like"/>
</dbReference>
<dbReference type="SUPFAM" id="SSF54211">
    <property type="entry name" value="Ribosomal protein S5 domain 2-like"/>
    <property type="match status" value="1"/>
</dbReference>
<dbReference type="SMART" id="SM00889">
    <property type="entry name" value="EFG_IV"/>
    <property type="match status" value="1"/>
</dbReference>
<dbReference type="HAMAP" id="MF_00054_B">
    <property type="entry name" value="EF_G_EF_2_B"/>
    <property type="match status" value="1"/>
</dbReference>
<dbReference type="Pfam" id="PF14492">
    <property type="entry name" value="EFG_III"/>
    <property type="match status" value="1"/>
</dbReference>
<evidence type="ECO:0000259" key="8">
    <source>
        <dbReference type="PROSITE" id="PS51722"/>
    </source>
</evidence>
<dbReference type="InterPro" id="IPR041095">
    <property type="entry name" value="EFG_II"/>
</dbReference>
<dbReference type="Pfam" id="PF00679">
    <property type="entry name" value="EFG_C"/>
    <property type="match status" value="1"/>
</dbReference>
<dbReference type="InterPro" id="IPR009022">
    <property type="entry name" value="EFG_III"/>
</dbReference>
<dbReference type="CDD" id="cd04088">
    <property type="entry name" value="EFG_mtEFG_II"/>
    <property type="match status" value="1"/>
</dbReference>
<dbReference type="PROSITE" id="PS51722">
    <property type="entry name" value="G_TR_2"/>
    <property type="match status" value="1"/>
</dbReference>
<keyword evidence="10" id="KW-1185">Reference proteome</keyword>
<dbReference type="CDD" id="cd01434">
    <property type="entry name" value="EFG_mtEFG1_IV"/>
    <property type="match status" value="1"/>
</dbReference>
<feature type="binding site" evidence="7">
    <location>
        <begin position="135"/>
        <end position="138"/>
    </location>
    <ligand>
        <name>GTP</name>
        <dbReference type="ChEBI" id="CHEBI:37565"/>
    </ligand>
</feature>
<dbReference type="SUPFAM" id="SSF52540">
    <property type="entry name" value="P-loop containing nucleoside triphosphate hydrolases"/>
    <property type="match status" value="1"/>
</dbReference>
<dbReference type="SUPFAM" id="SSF50447">
    <property type="entry name" value="Translation proteins"/>
    <property type="match status" value="1"/>
</dbReference>
<keyword evidence="6 7" id="KW-0342">GTP-binding</keyword>
<dbReference type="NCBIfam" id="NF009381">
    <property type="entry name" value="PRK12740.1-5"/>
    <property type="match status" value="1"/>
</dbReference>
<name>A0ABQ1W1Y9_9BACL</name>
<keyword evidence="7" id="KW-0963">Cytoplasm</keyword>
<dbReference type="EMBL" id="BMIW01000030">
    <property type="protein sequence ID" value="GGG10799.1"/>
    <property type="molecule type" value="Genomic_DNA"/>
</dbReference>
<gene>
    <name evidence="7 9" type="primary">fusA</name>
    <name evidence="9" type="ORF">GCM10010913_35810</name>
</gene>
<dbReference type="PRINTS" id="PR00315">
    <property type="entry name" value="ELONGATNFCT"/>
</dbReference>
<evidence type="ECO:0000256" key="2">
    <source>
        <dbReference type="ARBA" id="ARBA00017872"/>
    </source>
</evidence>
<dbReference type="NCBIfam" id="TIGR00231">
    <property type="entry name" value="small_GTP"/>
    <property type="match status" value="1"/>
</dbReference>
<dbReference type="Pfam" id="PF22042">
    <property type="entry name" value="EF-G_D2"/>
    <property type="match status" value="1"/>
</dbReference>
<dbReference type="InterPro" id="IPR020568">
    <property type="entry name" value="Ribosomal_Su5_D2-typ_SF"/>
</dbReference>
<dbReference type="CDD" id="cd16262">
    <property type="entry name" value="EFG_III"/>
    <property type="match status" value="1"/>
</dbReference>
<proteinExistence type="inferred from homology"/>
<comment type="function">
    <text evidence="7">Catalyzes the GTP-dependent ribosomal translocation step during translation elongation. During this step, the ribosome changes from the pre-translocational (PRE) to the post-translocational (POST) state as the newly formed A-site-bound peptidyl-tRNA and P-site-bound deacylated tRNA move to the P and E sites, respectively. Catalyzes the coordinated movement of the two tRNA molecules, the mRNA and conformational changes in the ribosome.</text>
</comment>
<comment type="subcellular location">
    <subcellularLocation>
        <location evidence="7">Cytoplasm</location>
    </subcellularLocation>
</comment>
<dbReference type="InterPro" id="IPR047872">
    <property type="entry name" value="EFG_IV"/>
</dbReference>
<dbReference type="Gene3D" id="3.40.50.300">
    <property type="entry name" value="P-loop containing nucleotide triphosphate hydrolases"/>
    <property type="match status" value="1"/>
</dbReference>
<dbReference type="Pfam" id="PF03764">
    <property type="entry name" value="EFG_IV"/>
    <property type="match status" value="1"/>
</dbReference>
<sequence length="692" mass="76416">MAREFSLKNTRNIGIMAHIDAGKTTTTERILFYTGINHKIGETHEGSATMDWMDQEQERGITITSAATTAAWKGHRVNIIDTPGHVDFTVEVERSLRVLDGAVGVFSAKEGVEPQSETVWRQADKYSVPRIAYVNKMDIIGADYLNVVKDMRERLQANAVAIQLPIGAENDFVGIIDLIAQKAYMYKDDLGQNIEETEIPAEYAAQVEELRAELVEKVAELDEELTMKYLEGEEITIEELKAALRKGVVEVKIFPVVCGSSYRNKGIQLMLDAVVDYLPAPIDVPSIQGHLEDGSEVERHSSDEEPFSALAFKIMTDPYVGKLTFFRVYSGILQSGSYVLNATKNKRERIGRILQMHANSRKEISVVYAGDIAAAVGLKDTGTGDTLCDEKAPVILESMNFPDPVIEIAVEPKTKADQDKMAVALGKLTEEDPTLRAHTDEETGQTILAGMGELHLDIIIERMRREFKVETNVGKPQVAYRETFKIPARVEGKFVRQSGGRGQYGHVWVEFEPLEPGTGNQFDSKIVGGSVPREYIAPAQQGIEEAMKNGVLAGFPVVDVKATIVDGSYHDVDSSEMAFKIAGSMALKAAKEKAQPVLLEPIMKVEVTVPEEYMGDVMGMLNSRRGRIEGMDSRAGAQIIRAKVPLSEMFGYSTTLRSGTQGRGVFSMELSHYEEVPRNISEEIVSKNKGAE</sequence>
<dbReference type="Pfam" id="PF00009">
    <property type="entry name" value="GTP_EFTU"/>
    <property type="match status" value="1"/>
</dbReference>
<keyword evidence="5 7" id="KW-0648">Protein biosynthesis</keyword>
<dbReference type="NCBIfam" id="NF009379">
    <property type="entry name" value="PRK12740.1-3"/>
    <property type="match status" value="1"/>
</dbReference>
<dbReference type="Gene3D" id="3.30.70.240">
    <property type="match status" value="1"/>
</dbReference>
<dbReference type="InterPro" id="IPR000795">
    <property type="entry name" value="T_Tr_GTP-bd_dom"/>
</dbReference>
<dbReference type="InterPro" id="IPR005517">
    <property type="entry name" value="Transl_elong_EFG/EF2_IV"/>
</dbReference>
<feature type="binding site" evidence="7">
    <location>
        <begin position="81"/>
        <end position="85"/>
    </location>
    <ligand>
        <name>GTP</name>
        <dbReference type="ChEBI" id="CHEBI:37565"/>
    </ligand>
</feature>
<evidence type="ECO:0000256" key="3">
    <source>
        <dbReference type="ARBA" id="ARBA00022741"/>
    </source>
</evidence>
<feature type="domain" description="Tr-type G" evidence="8">
    <location>
        <begin position="8"/>
        <end position="282"/>
    </location>
</feature>
<dbReference type="InterPro" id="IPR009000">
    <property type="entry name" value="Transl_B-barrel_sf"/>
</dbReference>
<dbReference type="Proteomes" id="UP000608420">
    <property type="component" value="Unassembled WGS sequence"/>
</dbReference>
<dbReference type="SMART" id="SM00838">
    <property type="entry name" value="EFG_C"/>
    <property type="match status" value="1"/>
</dbReference>
<keyword evidence="3 7" id="KW-0547">Nucleotide-binding</keyword>
<dbReference type="PANTHER" id="PTHR43261">
    <property type="entry name" value="TRANSLATION ELONGATION FACTOR G-RELATED"/>
    <property type="match status" value="1"/>
</dbReference>
<comment type="caution">
    <text evidence="9">The sequence shown here is derived from an EMBL/GenBank/DDBJ whole genome shotgun (WGS) entry which is preliminary data.</text>
</comment>
<dbReference type="InterPro" id="IPR031157">
    <property type="entry name" value="G_TR_CS"/>
</dbReference>
<dbReference type="Gene3D" id="2.40.30.10">
    <property type="entry name" value="Translation factors"/>
    <property type="match status" value="1"/>
</dbReference>
<dbReference type="Gene3D" id="3.30.70.870">
    <property type="entry name" value="Elongation Factor G (Translational Gtpase), domain 3"/>
    <property type="match status" value="1"/>
</dbReference>
<dbReference type="InterPro" id="IPR027417">
    <property type="entry name" value="P-loop_NTPase"/>
</dbReference>
<evidence type="ECO:0000256" key="7">
    <source>
        <dbReference type="HAMAP-Rule" id="MF_00054"/>
    </source>
</evidence>
<dbReference type="CDD" id="cd01886">
    <property type="entry name" value="EF-G"/>
    <property type="match status" value="1"/>
</dbReference>
<reference evidence="10" key="1">
    <citation type="journal article" date="2019" name="Int. J. Syst. Evol. Microbiol.">
        <title>The Global Catalogue of Microorganisms (GCM) 10K type strain sequencing project: providing services to taxonomists for standard genome sequencing and annotation.</title>
        <authorList>
            <consortium name="The Broad Institute Genomics Platform"/>
            <consortium name="The Broad Institute Genome Sequencing Center for Infectious Disease"/>
            <person name="Wu L."/>
            <person name="Ma J."/>
        </authorList>
    </citation>
    <scope>NUCLEOTIDE SEQUENCE [LARGE SCALE GENOMIC DNA]</scope>
    <source>
        <strain evidence="10">CGMCC 1.15420</strain>
    </source>
</reference>
<feature type="binding site" evidence="7">
    <location>
        <begin position="17"/>
        <end position="24"/>
    </location>
    <ligand>
        <name>GTP</name>
        <dbReference type="ChEBI" id="CHEBI:37565"/>
    </ligand>
</feature>
<accession>A0ABQ1W1Y9</accession>
<dbReference type="InterPro" id="IPR053905">
    <property type="entry name" value="EF-G-like_DII"/>
</dbReference>
<dbReference type="NCBIfam" id="TIGR00484">
    <property type="entry name" value="EF-G"/>
    <property type="match status" value="1"/>
</dbReference>
<evidence type="ECO:0000256" key="5">
    <source>
        <dbReference type="ARBA" id="ARBA00022917"/>
    </source>
</evidence>
<dbReference type="InterPro" id="IPR035647">
    <property type="entry name" value="EFG_III/V"/>
</dbReference>
<dbReference type="SUPFAM" id="SSF54980">
    <property type="entry name" value="EF-G C-terminal domain-like"/>
    <property type="match status" value="2"/>
</dbReference>
<dbReference type="CDD" id="cd03713">
    <property type="entry name" value="EFG_mtEFG_C"/>
    <property type="match status" value="1"/>
</dbReference>
<dbReference type="InterPro" id="IPR014721">
    <property type="entry name" value="Ribsml_uS5_D2-typ_fold_subgr"/>
</dbReference>
<keyword evidence="4 7" id="KW-0251">Elongation factor</keyword>
<dbReference type="Gene3D" id="3.30.230.10">
    <property type="match status" value="1"/>
</dbReference>